<feature type="transmembrane region" description="Helical" evidence="2">
    <location>
        <begin position="79"/>
        <end position="107"/>
    </location>
</feature>
<dbReference type="EMBL" id="GDHF01004838">
    <property type="protein sequence ID" value="JAI47476.1"/>
    <property type="molecule type" value="Transcribed_RNA"/>
</dbReference>
<reference evidence="3" key="1">
    <citation type="submission" date="2015-06" db="EMBL/GenBank/DDBJ databases">
        <authorList>
            <person name="Hoefler B.C."/>
            <person name="Straight P.D."/>
        </authorList>
    </citation>
    <scope>NUCLEOTIDE SEQUENCE</scope>
</reference>
<dbReference type="GO" id="GO:0019991">
    <property type="term" value="P:septate junction assembly"/>
    <property type="evidence" value="ECO:0007669"/>
    <property type="project" value="TreeGrafter"/>
</dbReference>
<name>A0A0K8W8K8_BACLA</name>
<evidence type="ECO:0000313" key="3">
    <source>
        <dbReference type="EMBL" id="JAI47476.1"/>
    </source>
</evidence>
<evidence type="ECO:0000256" key="1">
    <source>
        <dbReference type="SAM" id="MobiDB-lite"/>
    </source>
</evidence>
<dbReference type="GO" id="GO:0035159">
    <property type="term" value="P:regulation of tube length, open tracheal system"/>
    <property type="evidence" value="ECO:0007669"/>
    <property type="project" value="TreeGrafter"/>
</dbReference>
<feature type="transmembrane region" description="Helical" evidence="2">
    <location>
        <begin position="52"/>
        <end position="73"/>
    </location>
</feature>
<keyword evidence="2" id="KW-0812">Transmembrane</keyword>
<gene>
    <name evidence="3" type="ORF">c0_g1_i1</name>
</gene>
<feature type="transmembrane region" description="Helical" evidence="2">
    <location>
        <begin position="6"/>
        <end position="31"/>
    </location>
</feature>
<keyword evidence="2" id="KW-0472">Membrane</keyword>
<dbReference type="GO" id="GO:0005886">
    <property type="term" value="C:plasma membrane"/>
    <property type="evidence" value="ECO:0007669"/>
    <property type="project" value="TreeGrafter"/>
</dbReference>
<proteinExistence type="predicted"/>
<keyword evidence="2" id="KW-1133">Transmembrane helix</keyword>
<dbReference type="PANTHER" id="PTHR36694:SF4">
    <property type="entry name" value="LD42595P"/>
    <property type="match status" value="1"/>
</dbReference>
<feature type="region of interest" description="Disordered" evidence="1">
    <location>
        <begin position="137"/>
        <end position="156"/>
    </location>
</feature>
<protein>
    <submittedName>
        <fullName evidence="3">Uncharacterized protein</fullName>
    </submittedName>
</protein>
<sequence length="156" mass="17600">MLIVFALFSLILGIVILFTSILLVIALRKLLKKGKKRKHFVFIPEYERKILPWLNTFAVFTIWRSLALIFFAIVNDLIFAYNILMVLLWSIALVVCIYGWCVVYSLFLELTNLTKLEDLAHLRMGTMASLHASAANSLAGSRPTTPHSTVSTMPVG</sequence>
<feature type="compositionally biased region" description="Polar residues" evidence="1">
    <location>
        <begin position="142"/>
        <end position="156"/>
    </location>
</feature>
<dbReference type="AlphaFoldDB" id="A0A0K8W8K8"/>
<evidence type="ECO:0000256" key="2">
    <source>
        <dbReference type="SAM" id="Phobius"/>
    </source>
</evidence>
<dbReference type="OrthoDB" id="8174021at2759"/>
<dbReference type="PANTHER" id="PTHR36694">
    <property type="entry name" value="PASIFLORA 1, ISOFORM A-RELATED"/>
    <property type="match status" value="1"/>
</dbReference>
<accession>A0A0K8W8K8</accession>
<organism evidence="3">
    <name type="scientific">Bactrocera latifrons</name>
    <name type="common">Malaysian fruit fly</name>
    <name type="synonym">Chaetodacus latifrons</name>
    <dbReference type="NCBI Taxonomy" id="174628"/>
    <lineage>
        <taxon>Eukaryota</taxon>
        <taxon>Metazoa</taxon>
        <taxon>Ecdysozoa</taxon>
        <taxon>Arthropoda</taxon>
        <taxon>Hexapoda</taxon>
        <taxon>Insecta</taxon>
        <taxon>Pterygota</taxon>
        <taxon>Neoptera</taxon>
        <taxon>Endopterygota</taxon>
        <taxon>Diptera</taxon>
        <taxon>Brachycera</taxon>
        <taxon>Muscomorpha</taxon>
        <taxon>Tephritoidea</taxon>
        <taxon>Tephritidae</taxon>
        <taxon>Bactrocera</taxon>
        <taxon>Bactrocera</taxon>
    </lineage>
</organism>
<dbReference type="GO" id="GO:0060857">
    <property type="term" value="P:establishment of glial blood-brain barrier"/>
    <property type="evidence" value="ECO:0007669"/>
    <property type="project" value="TreeGrafter"/>
</dbReference>